<keyword evidence="7" id="KW-1185">Reference proteome</keyword>
<dbReference type="Gene3D" id="1.10.10.10">
    <property type="entry name" value="Winged helix-like DNA-binding domain superfamily/Winged helix DNA-binding domain"/>
    <property type="match status" value="2"/>
</dbReference>
<dbReference type="RefSeq" id="WP_169348101.1">
    <property type="nucleotide sequence ID" value="NZ_JABBJJ010000156.1"/>
</dbReference>
<dbReference type="EMBL" id="JABBJJ010000156">
    <property type="protein sequence ID" value="NMO18839.1"/>
    <property type="molecule type" value="Genomic_DNA"/>
</dbReference>
<dbReference type="CDD" id="cd02440">
    <property type="entry name" value="AdoMet_MTases"/>
    <property type="match status" value="1"/>
</dbReference>
<feature type="domain" description="O-methyltransferase C-terminal" evidence="4">
    <location>
        <begin position="309"/>
        <end position="467"/>
    </location>
</feature>
<keyword evidence="3" id="KW-0949">S-adenosyl-L-methionine</keyword>
<dbReference type="PANTHER" id="PTHR43712:SF2">
    <property type="entry name" value="O-METHYLTRANSFERASE CICE"/>
    <property type="match status" value="1"/>
</dbReference>
<evidence type="ECO:0000256" key="2">
    <source>
        <dbReference type="ARBA" id="ARBA00022679"/>
    </source>
</evidence>
<keyword evidence="1 6" id="KW-0489">Methyltransferase</keyword>
<protein>
    <submittedName>
        <fullName evidence="6">Methyltransferase domain-containing protein</fullName>
    </submittedName>
</protein>
<evidence type="ECO:0000256" key="1">
    <source>
        <dbReference type="ARBA" id="ARBA00022603"/>
    </source>
</evidence>
<dbReference type="InterPro" id="IPR012967">
    <property type="entry name" value="COMT_dimerisation"/>
</dbReference>
<dbReference type="Pfam" id="PF08100">
    <property type="entry name" value="Dimerisation"/>
    <property type="match status" value="1"/>
</dbReference>
<dbReference type="SUPFAM" id="SSF53335">
    <property type="entry name" value="S-adenosyl-L-methionine-dependent methyltransferases"/>
    <property type="match status" value="1"/>
</dbReference>
<dbReference type="SUPFAM" id="SSF46785">
    <property type="entry name" value="Winged helix' DNA-binding domain"/>
    <property type="match status" value="2"/>
</dbReference>
<evidence type="ECO:0000256" key="3">
    <source>
        <dbReference type="ARBA" id="ARBA00022691"/>
    </source>
</evidence>
<dbReference type="GO" id="GO:0032259">
    <property type="term" value="P:methylation"/>
    <property type="evidence" value="ECO:0007669"/>
    <property type="project" value="UniProtKB-KW"/>
</dbReference>
<proteinExistence type="predicted"/>
<gene>
    <name evidence="6" type="ORF">HG543_28830</name>
</gene>
<dbReference type="GO" id="GO:0046983">
    <property type="term" value="F:protein dimerization activity"/>
    <property type="evidence" value="ECO:0007669"/>
    <property type="project" value="InterPro"/>
</dbReference>
<evidence type="ECO:0000313" key="7">
    <source>
        <dbReference type="Proteomes" id="UP000518300"/>
    </source>
</evidence>
<dbReference type="AlphaFoldDB" id="A0A848LMC1"/>
<dbReference type="InterPro" id="IPR001077">
    <property type="entry name" value="COMT_C"/>
</dbReference>
<evidence type="ECO:0000259" key="4">
    <source>
        <dbReference type="Pfam" id="PF00891"/>
    </source>
</evidence>
<dbReference type="GO" id="GO:0008171">
    <property type="term" value="F:O-methyltransferase activity"/>
    <property type="evidence" value="ECO:0007669"/>
    <property type="project" value="InterPro"/>
</dbReference>
<dbReference type="Pfam" id="PF00891">
    <property type="entry name" value="Methyltransf_2"/>
    <property type="match status" value="1"/>
</dbReference>
<dbReference type="InterPro" id="IPR016461">
    <property type="entry name" value="COMT-like"/>
</dbReference>
<organism evidence="6 7">
    <name type="scientific">Pyxidicoccus fallax</name>
    <dbReference type="NCBI Taxonomy" id="394095"/>
    <lineage>
        <taxon>Bacteria</taxon>
        <taxon>Pseudomonadati</taxon>
        <taxon>Myxococcota</taxon>
        <taxon>Myxococcia</taxon>
        <taxon>Myxococcales</taxon>
        <taxon>Cystobacterineae</taxon>
        <taxon>Myxococcaceae</taxon>
        <taxon>Pyxidicoccus</taxon>
    </lineage>
</organism>
<feature type="domain" description="O-methyltransferase dimerisation" evidence="5">
    <location>
        <begin position="165"/>
        <end position="231"/>
    </location>
</feature>
<dbReference type="Gene3D" id="3.40.50.150">
    <property type="entry name" value="Vaccinia Virus protein VP39"/>
    <property type="match status" value="1"/>
</dbReference>
<reference evidence="6 7" key="1">
    <citation type="submission" date="2020-04" db="EMBL/GenBank/DDBJ databases">
        <title>Draft genome of Pyxidicoccus fallax type strain.</title>
        <authorList>
            <person name="Whitworth D.E."/>
        </authorList>
    </citation>
    <scope>NUCLEOTIDE SEQUENCE [LARGE SCALE GENOMIC DNA]</scope>
    <source>
        <strain evidence="6 7">DSM 14698</strain>
    </source>
</reference>
<evidence type="ECO:0000259" key="5">
    <source>
        <dbReference type="Pfam" id="PF08100"/>
    </source>
</evidence>
<dbReference type="PANTHER" id="PTHR43712">
    <property type="entry name" value="PUTATIVE (AFU_ORTHOLOGUE AFUA_4G14580)-RELATED"/>
    <property type="match status" value="1"/>
</dbReference>
<accession>A0A848LMC1</accession>
<name>A0A848LMC1_9BACT</name>
<dbReference type="InterPro" id="IPR029063">
    <property type="entry name" value="SAM-dependent_MTases_sf"/>
</dbReference>
<evidence type="ECO:0000313" key="6">
    <source>
        <dbReference type="EMBL" id="NMO18839.1"/>
    </source>
</evidence>
<sequence>MSEPVASSPAFVQRLNFHARDASNESAALQAALSLGLLAHLPETGLGAPVPLATLARHVGGNLRGARAVIEPLVALGFVLFEEGRGYSLPATTAGFLRDEAFTARLHEARRWWHVAAKLPEAVRTGAAVEWNGASWDLLGWYRALFLGPPVPAPSPEAADFHDRLARAFARTQALVTAAELGLLERLLSGPVALAELARGTGASAEGLGVLLGVLGTLGITRSEGEAWGFTEAAGKALDAQSLPYFQRALPATMAYWEAFGHLDEAVRERKFRLDLRDPETARRIYQENASRISSIFASHLRLSRKAAELVKSMRSLAGARVLDVGTGSGVWGAAFGLADPSTHVTFLDSPHVLDAVRPHLAKLKLEPRSRLWAGDCLGVDYGEDTYDVILLPQIIPALPPVELPGFFSLLARALRPGGVLLISGYLLTDRRDGPLDALYFALRRYVSNEGDVLSLPEFRALLEPVGLTAARAFDMPIQQVVVAHRGDVPWPDAA</sequence>
<comment type="caution">
    <text evidence="6">The sequence shown here is derived from an EMBL/GenBank/DDBJ whole genome shotgun (WGS) entry which is preliminary data.</text>
</comment>
<dbReference type="InterPro" id="IPR036390">
    <property type="entry name" value="WH_DNA-bd_sf"/>
</dbReference>
<dbReference type="PROSITE" id="PS51683">
    <property type="entry name" value="SAM_OMT_II"/>
    <property type="match status" value="1"/>
</dbReference>
<keyword evidence="2 6" id="KW-0808">Transferase</keyword>
<dbReference type="Proteomes" id="UP000518300">
    <property type="component" value="Unassembled WGS sequence"/>
</dbReference>
<dbReference type="InterPro" id="IPR036388">
    <property type="entry name" value="WH-like_DNA-bd_sf"/>
</dbReference>